<name>A0A7W8HAR4_9FIRM</name>
<comment type="similarity">
    <text evidence="6">Belongs to the TVP38/TMEM64 family.</text>
</comment>
<comment type="caution">
    <text evidence="6">Lacks conserved residue(s) required for the propagation of feature annotation.</text>
</comment>
<feature type="transmembrane region" description="Helical" evidence="6">
    <location>
        <begin position="137"/>
        <end position="160"/>
    </location>
</feature>
<comment type="caution">
    <text evidence="8">The sequence shown here is derived from an EMBL/GenBank/DDBJ whole genome shotgun (WGS) entry which is preliminary data.</text>
</comment>
<sequence length="193" mass="21100">MTAAVAFVRRNAITIAGLSVLIIIAAVAAASGLFSSRDNLEIFLSQAGIAAPIIFLLIQTIQVVIPILPGGVTSLISVVVFGPVWGFIYSYAGMVAGSVISFLLVRKYGKKLILKLISEDHYNKYIGWLERGKRFHLLFAAAIFLPFFPDDVLCMLAGLSDMSLKRFTLIILLCRPVSLIGYSVGFNLFTMFF</sequence>
<evidence type="ECO:0000313" key="9">
    <source>
        <dbReference type="Proteomes" id="UP000543642"/>
    </source>
</evidence>
<keyword evidence="3 6" id="KW-0812">Transmembrane</keyword>
<dbReference type="InterPro" id="IPR032816">
    <property type="entry name" value="VTT_dom"/>
</dbReference>
<dbReference type="PANTHER" id="PTHR12677:SF49">
    <property type="entry name" value="TVP38_TMEM64 FAMILY MEMBRANE PROTEIN"/>
    <property type="match status" value="1"/>
</dbReference>
<proteinExistence type="inferred from homology"/>
<dbReference type="InterPro" id="IPR015414">
    <property type="entry name" value="TMEM64"/>
</dbReference>
<dbReference type="Pfam" id="PF09335">
    <property type="entry name" value="VTT_dom"/>
    <property type="match status" value="1"/>
</dbReference>
<dbReference type="AlphaFoldDB" id="A0A7W8HAR4"/>
<comment type="subcellular location">
    <subcellularLocation>
        <location evidence="1 6">Cell membrane</location>
        <topology evidence="1 6">Multi-pass membrane protein</topology>
    </subcellularLocation>
</comment>
<feature type="transmembrane region" description="Helical" evidence="6">
    <location>
        <begin position="12"/>
        <end position="34"/>
    </location>
</feature>
<evidence type="ECO:0000256" key="1">
    <source>
        <dbReference type="ARBA" id="ARBA00004651"/>
    </source>
</evidence>
<evidence type="ECO:0000259" key="7">
    <source>
        <dbReference type="Pfam" id="PF09335"/>
    </source>
</evidence>
<evidence type="ECO:0000256" key="3">
    <source>
        <dbReference type="ARBA" id="ARBA00022692"/>
    </source>
</evidence>
<evidence type="ECO:0000256" key="5">
    <source>
        <dbReference type="ARBA" id="ARBA00023136"/>
    </source>
</evidence>
<feature type="domain" description="VTT" evidence="7">
    <location>
        <begin position="68"/>
        <end position="184"/>
    </location>
</feature>
<gene>
    <name evidence="8" type="ORF">HNP82_002158</name>
</gene>
<dbReference type="EMBL" id="JACHFW010000008">
    <property type="protein sequence ID" value="MBB5265019.1"/>
    <property type="molecule type" value="Genomic_DNA"/>
</dbReference>
<dbReference type="RefSeq" id="WP_183774320.1">
    <property type="nucleotide sequence ID" value="NZ_CAWVEG010000041.1"/>
</dbReference>
<evidence type="ECO:0000256" key="6">
    <source>
        <dbReference type="RuleBase" id="RU366058"/>
    </source>
</evidence>
<keyword evidence="5 6" id="KW-0472">Membrane</keyword>
<evidence type="ECO:0000256" key="4">
    <source>
        <dbReference type="ARBA" id="ARBA00022989"/>
    </source>
</evidence>
<dbReference type="Proteomes" id="UP000543642">
    <property type="component" value="Unassembled WGS sequence"/>
</dbReference>
<dbReference type="PANTHER" id="PTHR12677">
    <property type="entry name" value="GOLGI APPARATUS MEMBRANE PROTEIN TVP38-RELATED"/>
    <property type="match status" value="1"/>
</dbReference>
<dbReference type="GO" id="GO:0005886">
    <property type="term" value="C:plasma membrane"/>
    <property type="evidence" value="ECO:0007669"/>
    <property type="project" value="UniProtKB-SubCell"/>
</dbReference>
<evidence type="ECO:0000256" key="2">
    <source>
        <dbReference type="ARBA" id="ARBA00022475"/>
    </source>
</evidence>
<accession>A0A7W8HAR4</accession>
<evidence type="ECO:0000313" key="8">
    <source>
        <dbReference type="EMBL" id="MBB5265019.1"/>
    </source>
</evidence>
<keyword evidence="9" id="KW-1185">Reference proteome</keyword>
<protein>
    <recommendedName>
        <fullName evidence="6">TVP38/TMEM64 family membrane protein</fullName>
    </recommendedName>
</protein>
<keyword evidence="2 6" id="KW-1003">Cell membrane</keyword>
<keyword evidence="4 6" id="KW-1133">Transmembrane helix</keyword>
<feature type="transmembrane region" description="Helical" evidence="6">
    <location>
        <begin position="88"/>
        <end position="105"/>
    </location>
</feature>
<organism evidence="8 9">
    <name type="scientific">Catenibacillus scindens</name>
    <dbReference type="NCBI Taxonomy" id="673271"/>
    <lineage>
        <taxon>Bacteria</taxon>
        <taxon>Bacillati</taxon>
        <taxon>Bacillota</taxon>
        <taxon>Clostridia</taxon>
        <taxon>Lachnospirales</taxon>
        <taxon>Lachnospiraceae</taxon>
        <taxon>Catenibacillus</taxon>
    </lineage>
</organism>
<feature type="transmembrane region" description="Helical" evidence="6">
    <location>
        <begin position="166"/>
        <end position="189"/>
    </location>
</feature>
<reference evidence="8 9" key="1">
    <citation type="submission" date="2020-08" db="EMBL/GenBank/DDBJ databases">
        <title>Genomic Encyclopedia of Type Strains, Phase IV (KMG-IV): sequencing the most valuable type-strain genomes for metagenomic binning, comparative biology and taxonomic classification.</title>
        <authorList>
            <person name="Goeker M."/>
        </authorList>
    </citation>
    <scope>NUCLEOTIDE SEQUENCE [LARGE SCALE GENOMIC DNA]</scope>
    <source>
        <strain evidence="8 9">DSM 106146</strain>
    </source>
</reference>